<evidence type="ECO:0000259" key="2">
    <source>
        <dbReference type="Pfam" id="PF09084"/>
    </source>
</evidence>
<dbReference type="HOGENOM" id="CLU_028871_1_0_5"/>
<dbReference type="Pfam" id="PF09084">
    <property type="entry name" value="NMT1"/>
    <property type="match status" value="1"/>
</dbReference>
<dbReference type="AlphaFoldDB" id="Q11K60"/>
<dbReference type="PANTHER" id="PTHR31528:SF15">
    <property type="entry name" value="RIBOFLAVIN-BINDING PROTEIN RIBY"/>
    <property type="match status" value="1"/>
</dbReference>
<organism evidence="3">
    <name type="scientific">Chelativorans sp. (strain BNC1)</name>
    <dbReference type="NCBI Taxonomy" id="266779"/>
    <lineage>
        <taxon>Bacteria</taxon>
        <taxon>Pseudomonadati</taxon>
        <taxon>Pseudomonadota</taxon>
        <taxon>Alphaproteobacteria</taxon>
        <taxon>Hyphomicrobiales</taxon>
        <taxon>Phyllobacteriaceae</taxon>
        <taxon>Chelativorans</taxon>
    </lineage>
</organism>
<accession>Q11K60</accession>
<dbReference type="PANTHER" id="PTHR31528">
    <property type="entry name" value="4-AMINO-5-HYDROXYMETHYL-2-METHYLPYRIMIDINE PHOSPHATE SYNTHASE THI11-RELATED"/>
    <property type="match status" value="1"/>
</dbReference>
<feature type="signal peptide" evidence="1">
    <location>
        <begin position="1"/>
        <end position="23"/>
    </location>
</feature>
<dbReference type="eggNOG" id="COG0715">
    <property type="taxonomic scope" value="Bacteria"/>
</dbReference>
<sequence precursor="true">MNRVSLSLLFAGGLALSASAAHAQENLTYLFPAPDFLPAFAPFQLAYHKGYYEEEGLNVEFRVGQGGADVATQVAVGNVDMGGGMGDTAMIVRPNGLEVRGVALLGGRGLTHIAWRNDSGIESVADLEGQSIAVTTFQDTAYYNLLAVLAGEGIDRPEADIQALGSGGLIQAMIAGSVQAMSGVPEWIVSIQDAGVDLTVMPVSELFPAQPQAIIASDQFIAEHPERAAGFVRATLRAIDDIVADPALAAQEYVGFIDQHAENVDQIERILRFYVESVYVEMDGLPRGAFNEGQLLEIQDFYLANDIITSAVPIQDVYTNQFVVSE</sequence>
<feature type="domain" description="SsuA/THI5-like" evidence="2">
    <location>
        <begin position="38"/>
        <end position="247"/>
    </location>
</feature>
<gene>
    <name evidence="3" type="ordered locus">Meso_0815</name>
</gene>
<dbReference type="InterPro" id="IPR015168">
    <property type="entry name" value="SsuA/THI5"/>
</dbReference>
<dbReference type="GO" id="GO:0009228">
    <property type="term" value="P:thiamine biosynthetic process"/>
    <property type="evidence" value="ECO:0007669"/>
    <property type="project" value="InterPro"/>
</dbReference>
<name>Q11K60_CHESB</name>
<reference evidence="3" key="1">
    <citation type="submission" date="2006-06" db="EMBL/GenBank/DDBJ databases">
        <title>Complete sequence of chromosome of Chelativorans sp. BNC1.</title>
        <authorList>
            <consortium name="US DOE Joint Genome Institute"/>
            <person name="Copeland A."/>
            <person name="Lucas S."/>
            <person name="Lapidus A."/>
            <person name="Barry K."/>
            <person name="Detter J.C."/>
            <person name="Glavina del Rio T."/>
            <person name="Hammon N."/>
            <person name="Israni S."/>
            <person name="Dalin E."/>
            <person name="Tice H."/>
            <person name="Pitluck S."/>
            <person name="Chertkov O."/>
            <person name="Brettin T."/>
            <person name="Bruce D."/>
            <person name="Han C."/>
            <person name="Tapia R."/>
            <person name="Gilna P."/>
            <person name="Schmutz J."/>
            <person name="Larimer F."/>
            <person name="Land M."/>
            <person name="Hauser L."/>
            <person name="Kyrpides N."/>
            <person name="Mikhailova N."/>
            <person name="Richardson P."/>
        </authorList>
    </citation>
    <scope>NUCLEOTIDE SEQUENCE</scope>
    <source>
        <strain evidence="3">BNC1</strain>
    </source>
</reference>
<proteinExistence type="predicted"/>
<dbReference type="OrthoDB" id="9815602at2"/>
<dbReference type="SUPFAM" id="SSF53850">
    <property type="entry name" value="Periplasmic binding protein-like II"/>
    <property type="match status" value="1"/>
</dbReference>
<keyword evidence="1" id="KW-0732">Signal</keyword>
<evidence type="ECO:0000313" key="3">
    <source>
        <dbReference type="EMBL" id="ABG62215.1"/>
    </source>
</evidence>
<dbReference type="InterPro" id="IPR027939">
    <property type="entry name" value="NMT1/THI5"/>
</dbReference>
<feature type="chain" id="PRO_5004180375" evidence="1">
    <location>
        <begin position="24"/>
        <end position="326"/>
    </location>
</feature>
<protein>
    <submittedName>
        <fullName evidence="3">Putative sulfonate transport system substrate-binding protein</fullName>
    </submittedName>
</protein>
<dbReference type="Gene3D" id="3.40.190.10">
    <property type="entry name" value="Periplasmic binding protein-like II"/>
    <property type="match status" value="2"/>
</dbReference>
<dbReference type="KEGG" id="mes:Meso_0815"/>
<evidence type="ECO:0000256" key="1">
    <source>
        <dbReference type="SAM" id="SignalP"/>
    </source>
</evidence>
<dbReference type="EMBL" id="CP000390">
    <property type="protein sequence ID" value="ABG62215.1"/>
    <property type="molecule type" value="Genomic_DNA"/>
</dbReference>
<dbReference type="STRING" id="266779.Meso_0815"/>